<sequence length="198" mass="22520">MSFEETCTSVPLQHSPWWQVDLGSIYHITALSVNSFGDCCPEQLDGAEVYIELKRILSQLHHTFICIAIAEFFFFLTTGYCASASCSRDLILVHDQPKTWSEGQTYCREKYADLVTISNAQDMNKVIDFMNEDVDNFWIGLYEDVLTWSWSLSDVSYYGDGETEFRNWDAGEPNSQSGIQHCLCKLHVSASTINLLVV</sequence>
<evidence type="ECO:0000313" key="3">
    <source>
        <dbReference type="Proteomes" id="UP000261360"/>
    </source>
</evidence>
<dbReference type="InterPro" id="IPR001304">
    <property type="entry name" value="C-type_lectin-like"/>
</dbReference>
<dbReference type="PROSITE" id="PS50041">
    <property type="entry name" value="C_TYPE_LECTIN_2"/>
    <property type="match status" value="1"/>
</dbReference>
<accession>A0A3B4X210</accession>
<dbReference type="SUPFAM" id="SSF49785">
    <property type="entry name" value="Galactose-binding domain-like"/>
    <property type="match status" value="1"/>
</dbReference>
<dbReference type="Gene3D" id="2.60.120.260">
    <property type="entry name" value="Galactose-binding domain-like"/>
    <property type="match status" value="1"/>
</dbReference>
<dbReference type="Pfam" id="PF22633">
    <property type="entry name" value="F5_F8_type_C_2"/>
    <property type="match status" value="1"/>
</dbReference>
<proteinExistence type="predicted"/>
<dbReference type="PANTHER" id="PTHR45784:SF3">
    <property type="entry name" value="C-TYPE LECTIN DOMAIN FAMILY 4 MEMBER K-LIKE-RELATED"/>
    <property type="match status" value="1"/>
</dbReference>
<evidence type="ECO:0000259" key="1">
    <source>
        <dbReference type="PROSITE" id="PS50041"/>
    </source>
</evidence>
<dbReference type="InterPro" id="IPR016186">
    <property type="entry name" value="C-type_lectin-like/link_sf"/>
</dbReference>
<reference evidence="2" key="2">
    <citation type="submission" date="2025-09" db="UniProtKB">
        <authorList>
            <consortium name="Ensembl"/>
        </authorList>
    </citation>
    <scope>IDENTIFICATION</scope>
</reference>
<organism evidence="2 3">
    <name type="scientific">Seriola lalandi dorsalis</name>
    <dbReference type="NCBI Taxonomy" id="1841481"/>
    <lineage>
        <taxon>Eukaryota</taxon>
        <taxon>Metazoa</taxon>
        <taxon>Chordata</taxon>
        <taxon>Craniata</taxon>
        <taxon>Vertebrata</taxon>
        <taxon>Euteleostomi</taxon>
        <taxon>Actinopterygii</taxon>
        <taxon>Neopterygii</taxon>
        <taxon>Teleostei</taxon>
        <taxon>Neoteleostei</taxon>
        <taxon>Acanthomorphata</taxon>
        <taxon>Carangaria</taxon>
        <taxon>Carangiformes</taxon>
        <taxon>Carangidae</taxon>
        <taxon>Seriola</taxon>
    </lineage>
</organism>
<dbReference type="PANTHER" id="PTHR45784">
    <property type="entry name" value="C-TYPE LECTIN DOMAIN FAMILY 20 MEMBER A-RELATED"/>
    <property type="match status" value="1"/>
</dbReference>
<dbReference type="InterPro" id="IPR016187">
    <property type="entry name" value="CTDL_fold"/>
</dbReference>
<feature type="domain" description="C-type lectin" evidence="1">
    <location>
        <begin position="98"/>
        <end position="183"/>
    </location>
</feature>
<name>A0A3B4X210_SERLL</name>
<dbReference type="AlphaFoldDB" id="A0A3B4X210"/>
<dbReference type="InterPro" id="IPR008979">
    <property type="entry name" value="Galactose-bd-like_sf"/>
</dbReference>
<protein>
    <recommendedName>
        <fullName evidence="1">C-type lectin domain-containing protein</fullName>
    </recommendedName>
</protein>
<dbReference type="Pfam" id="PF00059">
    <property type="entry name" value="Lectin_C"/>
    <property type="match status" value="1"/>
</dbReference>
<keyword evidence="3" id="KW-1185">Reference proteome</keyword>
<dbReference type="Gene3D" id="3.10.100.10">
    <property type="entry name" value="Mannose-Binding Protein A, subunit A"/>
    <property type="match status" value="1"/>
</dbReference>
<dbReference type="Proteomes" id="UP000261360">
    <property type="component" value="Unplaced"/>
</dbReference>
<dbReference type="GeneTree" id="ENSGT01090000260162"/>
<reference evidence="2" key="1">
    <citation type="submission" date="2025-08" db="UniProtKB">
        <authorList>
            <consortium name="Ensembl"/>
        </authorList>
    </citation>
    <scope>IDENTIFICATION</scope>
</reference>
<dbReference type="Ensembl" id="ENSSLDT00000010634.1">
    <property type="protein sequence ID" value="ENSSLDP00000010261.1"/>
    <property type="gene ID" value="ENSSLDG00000008178.1"/>
</dbReference>
<evidence type="ECO:0000313" key="2">
    <source>
        <dbReference type="Ensembl" id="ENSSLDP00000010261.1"/>
    </source>
</evidence>
<dbReference type="SUPFAM" id="SSF56436">
    <property type="entry name" value="C-type lectin-like"/>
    <property type="match status" value="1"/>
</dbReference>